<feature type="compositionally biased region" description="Basic and acidic residues" evidence="6">
    <location>
        <begin position="323"/>
        <end position="335"/>
    </location>
</feature>
<keyword evidence="4 7" id="KW-0472">Membrane</keyword>
<feature type="compositionally biased region" description="Polar residues" evidence="6">
    <location>
        <begin position="295"/>
        <end position="322"/>
    </location>
</feature>
<feature type="domain" description="Rhodopsin" evidence="8">
    <location>
        <begin position="34"/>
        <end position="274"/>
    </location>
</feature>
<feature type="transmembrane region" description="Helical" evidence="7">
    <location>
        <begin position="210"/>
        <end position="230"/>
    </location>
</feature>
<feature type="transmembrane region" description="Helical" evidence="7">
    <location>
        <begin position="50"/>
        <end position="75"/>
    </location>
</feature>
<dbReference type="Pfam" id="PF20684">
    <property type="entry name" value="Fung_rhodopsin"/>
    <property type="match status" value="1"/>
</dbReference>
<evidence type="ECO:0000256" key="4">
    <source>
        <dbReference type="ARBA" id="ARBA00023136"/>
    </source>
</evidence>
<feature type="transmembrane region" description="Helical" evidence="7">
    <location>
        <begin position="129"/>
        <end position="157"/>
    </location>
</feature>
<dbReference type="PANTHER" id="PTHR33048">
    <property type="entry name" value="PTH11-LIKE INTEGRAL MEMBRANE PROTEIN (AFU_ORTHOLOGUE AFUA_5G11245)"/>
    <property type="match status" value="1"/>
</dbReference>
<organism evidence="9 10">
    <name type="scientific">Cladophialophora chaetospira</name>
    <dbReference type="NCBI Taxonomy" id="386627"/>
    <lineage>
        <taxon>Eukaryota</taxon>
        <taxon>Fungi</taxon>
        <taxon>Dikarya</taxon>
        <taxon>Ascomycota</taxon>
        <taxon>Pezizomycotina</taxon>
        <taxon>Eurotiomycetes</taxon>
        <taxon>Chaetothyriomycetidae</taxon>
        <taxon>Chaetothyriales</taxon>
        <taxon>Herpotrichiellaceae</taxon>
        <taxon>Cladophialophora</taxon>
    </lineage>
</organism>
<keyword evidence="10" id="KW-1185">Reference proteome</keyword>
<evidence type="ECO:0000256" key="1">
    <source>
        <dbReference type="ARBA" id="ARBA00004141"/>
    </source>
</evidence>
<comment type="subcellular location">
    <subcellularLocation>
        <location evidence="1">Membrane</location>
        <topology evidence="1">Multi-pass membrane protein</topology>
    </subcellularLocation>
</comment>
<dbReference type="InterPro" id="IPR049326">
    <property type="entry name" value="Rhodopsin_dom_fungi"/>
</dbReference>
<protein>
    <recommendedName>
        <fullName evidence="8">Rhodopsin domain-containing protein</fullName>
    </recommendedName>
</protein>
<feature type="transmembrane region" description="Helical" evidence="7">
    <location>
        <begin position="177"/>
        <end position="198"/>
    </location>
</feature>
<comment type="caution">
    <text evidence="9">The sequence shown here is derived from an EMBL/GenBank/DDBJ whole genome shotgun (WGS) entry which is preliminary data.</text>
</comment>
<evidence type="ECO:0000256" key="5">
    <source>
        <dbReference type="ARBA" id="ARBA00038359"/>
    </source>
</evidence>
<feature type="transmembrane region" description="Helical" evidence="7">
    <location>
        <begin position="95"/>
        <end position="117"/>
    </location>
</feature>
<comment type="similarity">
    <text evidence="5">Belongs to the SAT4 family.</text>
</comment>
<evidence type="ECO:0000256" key="2">
    <source>
        <dbReference type="ARBA" id="ARBA00022692"/>
    </source>
</evidence>
<evidence type="ECO:0000313" key="9">
    <source>
        <dbReference type="EMBL" id="KAJ9617141.1"/>
    </source>
</evidence>
<gene>
    <name evidence="9" type="ORF">H2200_000862</name>
</gene>
<dbReference type="GO" id="GO:0016020">
    <property type="term" value="C:membrane"/>
    <property type="evidence" value="ECO:0007669"/>
    <property type="project" value="UniProtKB-SubCell"/>
</dbReference>
<feature type="transmembrane region" description="Helical" evidence="7">
    <location>
        <begin position="20"/>
        <end position="38"/>
    </location>
</feature>
<evidence type="ECO:0000256" key="3">
    <source>
        <dbReference type="ARBA" id="ARBA00022989"/>
    </source>
</evidence>
<dbReference type="EMBL" id="JAPDRK010000001">
    <property type="protein sequence ID" value="KAJ9617141.1"/>
    <property type="molecule type" value="Genomic_DNA"/>
</dbReference>
<sequence>MPLFSHYEGLDDISGRLSLPALVFSLITPLVVLARFIARFTHGNHVGADDWTILVSCCFAETVSVLMIICCEWGFGKHTRDLPKPLVAKTLELYFYAQIFYKITFSLTKISILLLYLRVFGVWKTFRYLCWIMIGVVVSFSIATVITSIFQCSPVAFAFDKTANHGKGECIDLTKFWYANAGFNIGSDAIIIVMPILPVKSLNLPTRSKIALCGLFTLGIFVCITSILRFTTLNIATAHTDVMWQSIPSSMWTVIEYNLGIIAASIPALRRPLAEMFPRLLGRIGGTSADRLPGNQGSYPTRAPSTISTASTKTSRFSSSYRGQEDHSFSQVDEKDERYRSGLRTTFYDGSDHDIEKALEASDDRVATRDFQTPKIVKTVEVDVRPGSSRNSFNQYRVFPQV</sequence>
<keyword evidence="2 7" id="KW-0812">Transmembrane</keyword>
<dbReference type="AlphaFoldDB" id="A0AA39CRF0"/>
<evidence type="ECO:0000259" key="8">
    <source>
        <dbReference type="Pfam" id="PF20684"/>
    </source>
</evidence>
<proteinExistence type="inferred from homology"/>
<evidence type="ECO:0000256" key="6">
    <source>
        <dbReference type="SAM" id="MobiDB-lite"/>
    </source>
</evidence>
<feature type="region of interest" description="Disordered" evidence="6">
    <location>
        <begin position="288"/>
        <end position="335"/>
    </location>
</feature>
<accession>A0AA39CRF0</accession>
<evidence type="ECO:0000256" key="7">
    <source>
        <dbReference type="SAM" id="Phobius"/>
    </source>
</evidence>
<reference evidence="9" key="1">
    <citation type="submission" date="2022-10" db="EMBL/GenBank/DDBJ databases">
        <title>Culturing micro-colonial fungi from biological soil crusts in the Mojave desert and describing Neophaeococcomyces mojavensis, and introducing the new genera and species Taxawa tesnikishii.</title>
        <authorList>
            <person name="Kurbessoian T."/>
            <person name="Stajich J.E."/>
        </authorList>
    </citation>
    <scope>NUCLEOTIDE SEQUENCE</scope>
    <source>
        <strain evidence="9">TK_41</strain>
    </source>
</reference>
<feature type="transmembrane region" description="Helical" evidence="7">
    <location>
        <begin position="250"/>
        <end position="269"/>
    </location>
</feature>
<evidence type="ECO:0000313" key="10">
    <source>
        <dbReference type="Proteomes" id="UP001172673"/>
    </source>
</evidence>
<dbReference type="PANTHER" id="PTHR33048:SF55">
    <property type="entry name" value="INTEGRAL MEMBRANE PROTEIN"/>
    <property type="match status" value="1"/>
</dbReference>
<keyword evidence="3 7" id="KW-1133">Transmembrane helix</keyword>
<dbReference type="InterPro" id="IPR052337">
    <property type="entry name" value="SAT4-like"/>
</dbReference>
<name>A0AA39CRF0_9EURO</name>
<dbReference type="Proteomes" id="UP001172673">
    <property type="component" value="Unassembled WGS sequence"/>
</dbReference>